<dbReference type="SMART" id="SM00436">
    <property type="entry name" value="TOP1Bc"/>
    <property type="match status" value="1"/>
</dbReference>
<accession>A0A2X2Y4T8</accession>
<feature type="domain" description="Topo IA-type catalytic" evidence="12">
    <location>
        <begin position="163"/>
        <end position="590"/>
    </location>
</feature>
<dbReference type="GO" id="GO:0003677">
    <property type="term" value="F:DNA binding"/>
    <property type="evidence" value="ECO:0007669"/>
    <property type="project" value="UniProtKB-KW"/>
</dbReference>
<dbReference type="Gene3D" id="3.40.50.140">
    <property type="match status" value="1"/>
</dbReference>
<keyword evidence="4" id="KW-0799">Topoisomerase</keyword>
<dbReference type="InterPro" id="IPR006171">
    <property type="entry name" value="TOPRIM_dom"/>
</dbReference>
<dbReference type="InterPro" id="IPR023406">
    <property type="entry name" value="Topo_IA_AS"/>
</dbReference>
<evidence type="ECO:0000256" key="7">
    <source>
        <dbReference type="ARBA" id="ARBA00030003"/>
    </source>
</evidence>
<evidence type="ECO:0000313" key="13">
    <source>
        <dbReference type="EMBL" id="SQB59426.1"/>
    </source>
</evidence>
<dbReference type="Pfam" id="PF01751">
    <property type="entry name" value="Toprim"/>
    <property type="match status" value="1"/>
</dbReference>
<dbReference type="PANTHER" id="PTHR11390:SF21">
    <property type="entry name" value="DNA TOPOISOMERASE 3-ALPHA"/>
    <property type="match status" value="1"/>
</dbReference>
<gene>
    <name evidence="13" type="primary">topA_1</name>
    <name evidence="13" type="ORF">NCTC10719_01135</name>
</gene>
<evidence type="ECO:0000256" key="2">
    <source>
        <dbReference type="ARBA" id="ARBA00009446"/>
    </source>
</evidence>
<comment type="catalytic activity">
    <reaction evidence="1">
        <text>ATP-independent breakage of single-stranded DNA, followed by passage and rejoining.</text>
        <dbReference type="EC" id="5.6.2.1"/>
    </reaction>
</comment>
<evidence type="ECO:0000256" key="3">
    <source>
        <dbReference type="ARBA" id="ARBA00012891"/>
    </source>
</evidence>
<dbReference type="Pfam" id="PF01131">
    <property type="entry name" value="Topoisom_bac"/>
    <property type="match status" value="1"/>
</dbReference>
<proteinExistence type="inferred from homology"/>
<dbReference type="SMART" id="SM00437">
    <property type="entry name" value="TOP1Ac"/>
    <property type="match status" value="1"/>
</dbReference>
<dbReference type="SMART" id="SM00493">
    <property type="entry name" value="TOPRIM"/>
    <property type="match status" value="1"/>
</dbReference>
<feature type="domain" description="Toprim" evidence="11">
    <location>
        <begin position="2"/>
        <end position="143"/>
    </location>
</feature>
<evidence type="ECO:0000313" key="14">
    <source>
        <dbReference type="Proteomes" id="UP000249986"/>
    </source>
</evidence>
<dbReference type="InterPro" id="IPR003602">
    <property type="entry name" value="Topo_IA_DNA-bd_dom"/>
</dbReference>
<evidence type="ECO:0000259" key="11">
    <source>
        <dbReference type="PROSITE" id="PS50880"/>
    </source>
</evidence>
<dbReference type="GO" id="GO:0006281">
    <property type="term" value="P:DNA repair"/>
    <property type="evidence" value="ECO:0007669"/>
    <property type="project" value="TreeGrafter"/>
</dbReference>
<evidence type="ECO:0000256" key="6">
    <source>
        <dbReference type="ARBA" id="ARBA00023235"/>
    </source>
</evidence>
<keyword evidence="6 13" id="KW-0413">Isomerase</keyword>
<organism evidence="13 14">
    <name type="scientific">Clostridium perfringens</name>
    <dbReference type="NCBI Taxonomy" id="1502"/>
    <lineage>
        <taxon>Bacteria</taxon>
        <taxon>Bacillati</taxon>
        <taxon>Bacillota</taxon>
        <taxon>Clostridia</taxon>
        <taxon>Eubacteriales</taxon>
        <taxon>Clostridiaceae</taxon>
        <taxon>Clostridium</taxon>
    </lineage>
</organism>
<comment type="similarity">
    <text evidence="2">Belongs to the type IA topoisomerase family.</text>
</comment>
<dbReference type="GO" id="GO:0006310">
    <property type="term" value="P:DNA recombination"/>
    <property type="evidence" value="ECO:0007669"/>
    <property type="project" value="TreeGrafter"/>
</dbReference>
<dbReference type="AlphaFoldDB" id="A0A2X2Y4T8"/>
<dbReference type="InterPro" id="IPR003601">
    <property type="entry name" value="Topo_IA_2"/>
</dbReference>
<evidence type="ECO:0000256" key="8">
    <source>
        <dbReference type="ARBA" id="ARBA00031985"/>
    </source>
</evidence>
<dbReference type="SUPFAM" id="SSF56712">
    <property type="entry name" value="Prokaryotic type I DNA topoisomerase"/>
    <property type="match status" value="1"/>
</dbReference>
<dbReference type="EMBL" id="UAWG01000005">
    <property type="protein sequence ID" value="SQB59426.1"/>
    <property type="molecule type" value="Genomic_DNA"/>
</dbReference>
<dbReference type="Gene3D" id="1.10.290.10">
    <property type="entry name" value="Topoisomerase I, domain 4"/>
    <property type="match status" value="1"/>
</dbReference>
<dbReference type="PROSITE" id="PS52039">
    <property type="entry name" value="TOPO_IA_2"/>
    <property type="match status" value="1"/>
</dbReference>
<protein>
    <recommendedName>
        <fullName evidence="3">DNA topoisomerase</fullName>
        <ecNumber evidence="3">5.6.2.1</ecNumber>
    </recommendedName>
    <alternativeName>
        <fullName evidence="10">Omega-protein</fullName>
    </alternativeName>
    <alternativeName>
        <fullName evidence="9">Relaxing enzyme</fullName>
    </alternativeName>
    <alternativeName>
        <fullName evidence="7">Swivelase</fullName>
    </alternativeName>
    <alternativeName>
        <fullName evidence="8">Untwisting enzyme</fullName>
    </alternativeName>
</protein>
<dbReference type="CDD" id="cd03362">
    <property type="entry name" value="TOPRIM_TopoIA_TopoIII"/>
    <property type="match status" value="1"/>
</dbReference>
<reference evidence="13 14" key="1">
    <citation type="submission" date="2018-06" db="EMBL/GenBank/DDBJ databases">
        <authorList>
            <consortium name="Pathogen Informatics"/>
            <person name="Doyle S."/>
        </authorList>
    </citation>
    <scope>NUCLEOTIDE SEQUENCE [LARGE SCALE GENOMIC DNA]</scope>
    <source>
        <strain evidence="13 14">NCTC10719</strain>
    </source>
</reference>
<dbReference type="InterPro" id="IPR013497">
    <property type="entry name" value="Topo_IA_cen"/>
</dbReference>
<dbReference type="Gene3D" id="2.70.20.10">
    <property type="entry name" value="Topoisomerase I, domain 3"/>
    <property type="match status" value="1"/>
</dbReference>
<evidence type="ECO:0000259" key="12">
    <source>
        <dbReference type="PROSITE" id="PS52039"/>
    </source>
</evidence>
<dbReference type="PANTHER" id="PTHR11390">
    <property type="entry name" value="PROKARYOTIC DNA TOPOISOMERASE"/>
    <property type="match status" value="1"/>
</dbReference>
<dbReference type="GO" id="GO:0043597">
    <property type="term" value="C:cytoplasmic replication fork"/>
    <property type="evidence" value="ECO:0007669"/>
    <property type="project" value="TreeGrafter"/>
</dbReference>
<name>A0A2X2Y4T8_CLOPF</name>
<dbReference type="PRINTS" id="PR00417">
    <property type="entry name" value="PRTPISMRASEI"/>
</dbReference>
<dbReference type="InterPro" id="IPR023405">
    <property type="entry name" value="Topo_IA_core_domain"/>
</dbReference>
<dbReference type="InterPro" id="IPR013824">
    <property type="entry name" value="Topo_IA_cen_sub1"/>
</dbReference>
<dbReference type="GO" id="GO:0003917">
    <property type="term" value="F:DNA topoisomerase type I (single strand cut, ATP-independent) activity"/>
    <property type="evidence" value="ECO:0007669"/>
    <property type="project" value="UniProtKB-EC"/>
</dbReference>
<dbReference type="EC" id="5.6.2.1" evidence="3"/>
<dbReference type="InterPro" id="IPR000380">
    <property type="entry name" value="Topo_IA"/>
</dbReference>
<dbReference type="GO" id="GO:0006265">
    <property type="term" value="P:DNA topological change"/>
    <property type="evidence" value="ECO:0007669"/>
    <property type="project" value="InterPro"/>
</dbReference>
<evidence type="ECO:0000256" key="5">
    <source>
        <dbReference type="ARBA" id="ARBA00023125"/>
    </source>
</evidence>
<evidence type="ECO:0000256" key="4">
    <source>
        <dbReference type="ARBA" id="ARBA00023029"/>
    </source>
</evidence>
<sequence>MKKLVIAEKPSLAMNIVKALNSSESFERKDGYFESENYIISFAFGHLFKLYDIEEYTGENKGTKWRNDILPFIPKEFKFSIKDDVGVKKQYKILEELIKSNRVDEIVACGDADREGEVIIRLIINNVFNNNSINKKVTRLWLPEQTTQSILYGLNNLKDIDTYNNLANEGFTRTFLDWLVGVNLTRYVTVKSNHLFPVGRVLVPIVQAIYERDKSIENFVPEIYYQIESNEKTNDEIIKLIVKELAFTKSEFNKAKSFADELNTYEAIVISKDTKKVKKQPSKLFSLSKLQSLLSKKYKMTFKESLELIQKLYEKGFVTYPRTNTEYLAEAEKGKVKEIINILCSEGYNLEFKDKKIIFDDSKIESHSAITPTVKIPKEDELKGKILDVYNTIKNRFISNFLIEETLIDRTIIRIEVGDLEFSLKGDVIVQKGFLEYEPIKKDENTLPNLNVGDKINTNFKAIEKVTQAPGKMTTEMLSNYLKNPFKNYEIENEEEDYKSILEGLEIGTEATRTGIIENAKKYKYISENKSVLSIEPLGRKLIETLDKLNVNLSKEKTVEFSRILKKVYKNELNIDRAVDLISNELKSILEDSKNIEIEAIKEEKEVIGKCPRCGKNIYETSKSFSCEGYKDEPKCQFTIWKEDKFFKDKGKKVTKSIAKNLLAGKKVKMTGLKKKDGTGTYDAFVSLNDTGKYVNYKLDFSK</sequence>
<dbReference type="Gene3D" id="1.10.460.10">
    <property type="entry name" value="Topoisomerase I, domain 2"/>
    <property type="match status" value="1"/>
</dbReference>
<dbReference type="InterPro" id="IPR013826">
    <property type="entry name" value="Topo_IA_cen_sub3"/>
</dbReference>
<evidence type="ECO:0000256" key="9">
    <source>
        <dbReference type="ARBA" id="ARBA00032235"/>
    </source>
</evidence>
<evidence type="ECO:0000256" key="10">
    <source>
        <dbReference type="ARBA" id="ARBA00032877"/>
    </source>
</evidence>
<dbReference type="Proteomes" id="UP000249986">
    <property type="component" value="Unassembled WGS sequence"/>
</dbReference>
<dbReference type="InterPro" id="IPR034144">
    <property type="entry name" value="TOPRIM_TopoIII"/>
</dbReference>
<dbReference type="PROSITE" id="PS50880">
    <property type="entry name" value="TOPRIM"/>
    <property type="match status" value="1"/>
</dbReference>
<dbReference type="InterPro" id="IPR013825">
    <property type="entry name" value="Topo_IA_cen_sub2"/>
</dbReference>
<evidence type="ECO:0000256" key="1">
    <source>
        <dbReference type="ARBA" id="ARBA00000213"/>
    </source>
</evidence>
<keyword evidence="5" id="KW-0238">DNA-binding</keyword>
<dbReference type="RefSeq" id="WP_111926186.1">
    <property type="nucleotide sequence ID" value="NZ_CATNYS010000021.1"/>
</dbReference>
<dbReference type="PROSITE" id="PS00396">
    <property type="entry name" value="TOPO_IA_1"/>
    <property type="match status" value="1"/>
</dbReference>